<dbReference type="EMBL" id="CP095045">
    <property type="protein sequence ID" value="UOQ56404.1"/>
    <property type="molecule type" value="Genomic_DNA"/>
</dbReference>
<accession>A0ABY4FIB5</accession>
<organism evidence="2 3">
    <name type="scientific">Leucobacter allii</name>
    <dbReference type="NCBI Taxonomy" id="2932247"/>
    <lineage>
        <taxon>Bacteria</taxon>
        <taxon>Bacillati</taxon>
        <taxon>Actinomycetota</taxon>
        <taxon>Actinomycetes</taxon>
        <taxon>Micrococcales</taxon>
        <taxon>Microbacteriaceae</taxon>
        <taxon>Leucobacter</taxon>
    </lineage>
</organism>
<dbReference type="Pfam" id="PF07683">
    <property type="entry name" value="CobW_C"/>
    <property type="match status" value="1"/>
</dbReference>
<evidence type="ECO:0000259" key="1">
    <source>
        <dbReference type="SMART" id="SM00833"/>
    </source>
</evidence>
<keyword evidence="3" id="KW-1185">Reference proteome</keyword>
<gene>
    <name evidence="2" type="ORF">MUN78_12045</name>
</gene>
<dbReference type="Proteomes" id="UP000831786">
    <property type="component" value="Chromosome"/>
</dbReference>
<protein>
    <submittedName>
        <fullName evidence="2">GTP-binding protein</fullName>
    </submittedName>
</protein>
<name>A0ABY4FIB5_9MICO</name>
<proteinExistence type="predicted"/>
<dbReference type="PANTHER" id="PTHR43603:SF1">
    <property type="entry name" value="ZINC-REGULATED GTPASE METALLOPROTEIN ACTIVATOR 1"/>
    <property type="match status" value="1"/>
</dbReference>
<dbReference type="InterPro" id="IPR011629">
    <property type="entry name" value="CobW-like_C"/>
</dbReference>
<dbReference type="InterPro" id="IPR027417">
    <property type="entry name" value="P-loop_NTPase"/>
</dbReference>
<sequence>MDRVNITAVVGACAPERQQYARRLAAAPPRMLVSAARLAMSPDPLDEALALAPWSDRASGAVVEFPAEVPVARIIGAFAEGAEDLQLREIVCVVDALHLMQELARDDYAVRRVPGRPGIDGIARALLAATQIEFASTVVLVNWEAVETPELSTAMALVSHLAPAARLRLHRDGEDSGSGAAGASGGGFGAAQERPGWVAILNGDFDPHMTDPRVRAFRYEQLRPFHPGRLARLLDERIEAAAFGTVLRSVGFCRLATRPGVVARWDHVGRMISFDPLALDGPAVRFDAARDADDAGVTAELGSEWADAAGLLALGQDLAVIGLDLDVDGLRAALDEAALDDAEFAAGPASWIGLPDPFPSWPGVPHGTR</sequence>
<dbReference type="Gene3D" id="3.40.50.300">
    <property type="entry name" value="P-loop containing nucleotide triphosphate hydrolases"/>
    <property type="match status" value="1"/>
</dbReference>
<evidence type="ECO:0000313" key="2">
    <source>
        <dbReference type="EMBL" id="UOQ56404.1"/>
    </source>
</evidence>
<dbReference type="RefSeq" id="WP_244726716.1">
    <property type="nucleotide sequence ID" value="NZ_CP095045.1"/>
</dbReference>
<dbReference type="PANTHER" id="PTHR43603">
    <property type="entry name" value="COBW DOMAIN-CONTAINING PROTEIN DDB_G0274527"/>
    <property type="match status" value="1"/>
</dbReference>
<dbReference type="SUPFAM" id="SSF90002">
    <property type="entry name" value="Hypothetical protein YjiA, C-terminal domain"/>
    <property type="match status" value="1"/>
</dbReference>
<evidence type="ECO:0000313" key="3">
    <source>
        <dbReference type="Proteomes" id="UP000831786"/>
    </source>
</evidence>
<feature type="domain" description="CobW C-terminal" evidence="1">
    <location>
        <begin position="214"/>
        <end position="338"/>
    </location>
</feature>
<dbReference type="SMART" id="SM00833">
    <property type="entry name" value="CobW_C"/>
    <property type="match status" value="1"/>
</dbReference>
<reference evidence="2 3" key="1">
    <citation type="submission" date="2022-04" db="EMBL/GenBank/DDBJ databases">
        <title>Leucobacter sp. isolated from rhizosphere of garlic.</title>
        <authorList>
            <person name="Won M."/>
            <person name="Lee C.-M."/>
            <person name="Woen H.-Y."/>
            <person name="Kwon S.-W."/>
        </authorList>
    </citation>
    <scope>NUCLEOTIDE SEQUENCE [LARGE SCALE GENOMIC DNA]</scope>
    <source>
        <strain evidence="2 3">H21R-40</strain>
    </source>
</reference>
<dbReference type="InterPro" id="IPR051927">
    <property type="entry name" value="Zn_Chap_cDPG_Synth"/>
</dbReference>